<proteinExistence type="predicted"/>
<dbReference type="EMBL" id="CAJJDN010000027">
    <property type="protein sequence ID" value="CAD8071120.1"/>
    <property type="molecule type" value="Genomic_DNA"/>
</dbReference>
<sequence length="357" mass="42310">MPKVGGRRKKTRTHKEATEEDLDLIGQTPKAFILKRGKVSSTIRQLIDDYRDVMYPFTSMNLQESDKTKMKDYIKAAGYYLISHMIIMTQTNKNSYIRFIQNPRGPTFTFRVLKYANRNEVLNAQRKFKSFSRVFSPPLLVMNGFQTDFQSDDPKKPTSDHIKLVANMIQSMFPAINVQNTNPKTQKRVILFSYKNDKIYIRHYYISFNLKGINKKIKKIIKANKLPNLSNYNNFSDFLQNNHQMFASDTEQSDLEELEIENKQHKKQQMSIRLHEVGPRLELKLYKIEEGFMQGNVVYNRVVTKTNKAVEKLRKIKRRKMLLKHKRREEQEQNLQKKTKKQDIEEFDNVNKKVKQQ</sequence>
<evidence type="ECO:0000313" key="3">
    <source>
        <dbReference type="EMBL" id="CAD8071120.1"/>
    </source>
</evidence>
<dbReference type="PROSITE" id="PS50833">
    <property type="entry name" value="BRIX"/>
    <property type="match status" value="1"/>
</dbReference>
<dbReference type="Pfam" id="PF04427">
    <property type="entry name" value="Brix"/>
    <property type="match status" value="1"/>
</dbReference>
<gene>
    <name evidence="3" type="ORF">PSON_ATCC_30995.1.T0270347</name>
</gene>
<dbReference type="GO" id="GO:0019843">
    <property type="term" value="F:rRNA binding"/>
    <property type="evidence" value="ECO:0007669"/>
    <property type="project" value="InterPro"/>
</dbReference>
<evidence type="ECO:0000256" key="1">
    <source>
        <dbReference type="SAM" id="MobiDB-lite"/>
    </source>
</evidence>
<dbReference type="GO" id="GO:0000027">
    <property type="term" value="P:ribosomal large subunit assembly"/>
    <property type="evidence" value="ECO:0007669"/>
    <property type="project" value="TreeGrafter"/>
</dbReference>
<dbReference type="Proteomes" id="UP000692954">
    <property type="component" value="Unassembled WGS sequence"/>
</dbReference>
<reference evidence="3" key="1">
    <citation type="submission" date="2021-01" db="EMBL/GenBank/DDBJ databases">
        <authorList>
            <consortium name="Genoscope - CEA"/>
            <person name="William W."/>
        </authorList>
    </citation>
    <scope>NUCLEOTIDE SEQUENCE</scope>
</reference>
<feature type="domain" description="Brix" evidence="2">
    <location>
        <begin position="29"/>
        <end position="294"/>
    </location>
</feature>
<dbReference type="SMART" id="SM00879">
    <property type="entry name" value="Brix"/>
    <property type="match status" value="1"/>
</dbReference>
<dbReference type="PANTHER" id="PTHR12661">
    <property type="entry name" value="PETER PAN-RELATED"/>
    <property type="match status" value="1"/>
</dbReference>
<name>A0A8S1LSM1_9CILI</name>
<dbReference type="OrthoDB" id="297359at2759"/>
<dbReference type="InterPro" id="IPR007109">
    <property type="entry name" value="Brix"/>
</dbReference>
<evidence type="ECO:0000259" key="2">
    <source>
        <dbReference type="PROSITE" id="PS50833"/>
    </source>
</evidence>
<organism evidence="3 4">
    <name type="scientific">Paramecium sonneborni</name>
    <dbReference type="NCBI Taxonomy" id="65129"/>
    <lineage>
        <taxon>Eukaryota</taxon>
        <taxon>Sar</taxon>
        <taxon>Alveolata</taxon>
        <taxon>Ciliophora</taxon>
        <taxon>Intramacronucleata</taxon>
        <taxon>Oligohymenophorea</taxon>
        <taxon>Peniculida</taxon>
        <taxon>Parameciidae</taxon>
        <taxon>Paramecium</taxon>
    </lineage>
</organism>
<accession>A0A8S1LSM1</accession>
<comment type="caution">
    <text evidence="3">The sequence shown here is derived from an EMBL/GenBank/DDBJ whole genome shotgun (WGS) entry which is preliminary data.</text>
</comment>
<dbReference type="GO" id="GO:0030687">
    <property type="term" value="C:preribosome, large subunit precursor"/>
    <property type="evidence" value="ECO:0007669"/>
    <property type="project" value="TreeGrafter"/>
</dbReference>
<keyword evidence="4" id="KW-1185">Reference proteome</keyword>
<protein>
    <recommendedName>
        <fullName evidence="2">Brix domain-containing protein</fullName>
    </recommendedName>
</protein>
<dbReference type="AlphaFoldDB" id="A0A8S1LSM1"/>
<dbReference type="PANTHER" id="PTHR12661:SF5">
    <property type="entry name" value="SUPPRESSOR OF SWI4 1 HOMOLOG"/>
    <property type="match status" value="1"/>
</dbReference>
<dbReference type="GO" id="GO:0006364">
    <property type="term" value="P:rRNA processing"/>
    <property type="evidence" value="ECO:0007669"/>
    <property type="project" value="InterPro"/>
</dbReference>
<evidence type="ECO:0000313" key="4">
    <source>
        <dbReference type="Proteomes" id="UP000692954"/>
    </source>
</evidence>
<feature type="region of interest" description="Disordered" evidence="1">
    <location>
        <begin position="322"/>
        <end position="357"/>
    </location>
</feature>
<dbReference type="InterPro" id="IPR045112">
    <property type="entry name" value="PPAN-like"/>
</dbReference>